<proteinExistence type="predicted"/>
<organism evidence="1 2">
    <name type="scientific">Olea europaea subsp. europaea</name>
    <dbReference type="NCBI Taxonomy" id="158383"/>
    <lineage>
        <taxon>Eukaryota</taxon>
        <taxon>Viridiplantae</taxon>
        <taxon>Streptophyta</taxon>
        <taxon>Embryophyta</taxon>
        <taxon>Tracheophyta</taxon>
        <taxon>Spermatophyta</taxon>
        <taxon>Magnoliopsida</taxon>
        <taxon>eudicotyledons</taxon>
        <taxon>Gunneridae</taxon>
        <taxon>Pentapetalae</taxon>
        <taxon>asterids</taxon>
        <taxon>lamiids</taxon>
        <taxon>Lamiales</taxon>
        <taxon>Oleaceae</taxon>
        <taxon>Oleeae</taxon>
        <taxon>Olea</taxon>
    </lineage>
</organism>
<dbReference type="OrthoDB" id="1487323at2759"/>
<name>A0A8S0R3Q1_OLEEU</name>
<feature type="non-terminal residue" evidence="1">
    <location>
        <position position="90"/>
    </location>
</feature>
<dbReference type="AlphaFoldDB" id="A0A8S0R3Q1"/>
<feature type="non-terminal residue" evidence="1">
    <location>
        <position position="1"/>
    </location>
</feature>
<keyword evidence="2" id="KW-1185">Reference proteome</keyword>
<dbReference type="EMBL" id="CACTIH010002064">
    <property type="protein sequence ID" value="CAA2972726.1"/>
    <property type="molecule type" value="Genomic_DNA"/>
</dbReference>
<comment type="caution">
    <text evidence="1">The sequence shown here is derived from an EMBL/GenBank/DDBJ whole genome shotgun (WGS) entry which is preliminary data.</text>
</comment>
<accession>A0A8S0R3Q1</accession>
<sequence>GPDWSLPVFIKQIWYDVWLKRGFEKLKDWTSSVHYVFRELVLRVLVDNFKITIKELNSSGDLVEEGPLLLEFPEPALDVVMNQHLGKYLL</sequence>
<evidence type="ECO:0000313" key="1">
    <source>
        <dbReference type="EMBL" id="CAA2972726.1"/>
    </source>
</evidence>
<reference evidence="1 2" key="1">
    <citation type="submission" date="2019-12" db="EMBL/GenBank/DDBJ databases">
        <authorList>
            <person name="Alioto T."/>
            <person name="Alioto T."/>
            <person name="Gomez Garrido J."/>
        </authorList>
    </citation>
    <scope>NUCLEOTIDE SEQUENCE [LARGE SCALE GENOMIC DNA]</scope>
</reference>
<dbReference type="Gramene" id="OE9A037076T1">
    <property type="protein sequence ID" value="OE9A037076C1"/>
    <property type="gene ID" value="OE9A037076"/>
</dbReference>
<dbReference type="Proteomes" id="UP000594638">
    <property type="component" value="Unassembled WGS sequence"/>
</dbReference>
<gene>
    <name evidence="1" type="ORF">OLEA9_A037076</name>
</gene>
<protein>
    <submittedName>
        <fullName evidence="1">Histone acetyltransferase</fullName>
    </submittedName>
</protein>
<evidence type="ECO:0000313" key="2">
    <source>
        <dbReference type="Proteomes" id="UP000594638"/>
    </source>
</evidence>